<protein>
    <recommendedName>
        <fullName evidence="2">SCP domain-containing protein</fullName>
    </recommendedName>
</protein>
<dbReference type="SUPFAM" id="SSF55797">
    <property type="entry name" value="PR-1-like"/>
    <property type="match status" value="1"/>
</dbReference>
<dbReference type="SMART" id="SM00198">
    <property type="entry name" value="SCP"/>
    <property type="match status" value="1"/>
</dbReference>
<dbReference type="InterPro" id="IPR014044">
    <property type="entry name" value="CAP_dom"/>
</dbReference>
<dbReference type="PANTHER" id="PTHR10334">
    <property type="entry name" value="CYSTEINE-RICH SECRETORY PROTEIN-RELATED"/>
    <property type="match status" value="1"/>
</dbReference>
<dbReference type="FunFam" id="3.40.33.10:FF:000004">
    <property type="entry name" value="CAP, cysteine-rich secretory protein, antigen 5"/>
    <property type="match status" value="1"/>
</dbReference>
<keyword evidence="1" id="KW-0732">Signal</keyword>
<feature type="signal peptide" evidence="1">
    <location>
        <begin position="1"/>
        <end position="23"/>
    </location>
</feature>
<feature type="domain" description="SCP" evidence="2">
    <location>
        <begin position="31"/>
        <end position="163"/>
    </location>
</feature>
<evidence type="ECO:0000313" key="4">
    <source>
        <dbReference type="Proteomes" id="UP000317650"/>
    </source>
</evidence>
<dbReference type="EMBL" id="PYDT01000006">
    <property type="protein sequence ID" value="THU58703.1"/>
    <property type="molecule type" value="Genomic_DNA"/>
</dbReference>
<proteinExistence type="predicted"/>
<dbReference type="InterPro" id="IPR001283">
    <property type="entry name" value="CRISP-related"/>
</dbReference>
<organism evidence="3 4">
    <name type="scientific">Musa balbisiana</name>
    <name type="common">Banana</name>
    <dbReference type="NCBI Taxonomy" id="52838"/>
    <lineage>
        <taxon>Eukaryota</taxon>
        <taxon>Viridiplantae</taxon>
        <taxon>Streptophyta</taxon>
        <taxon>Embryophyta</taxon>
        <taxon>Tracheophyta</taxon>
        <taxon>Spermatophyta</taxon>
        <taxon>Magnoliopsida</taxon>
        <taxon>Liliopsida</taxon>
        <taxon>Zingiberales</taxon>
        <taxon>Musaceae</taxon>
        <taxon>Musa</taxon>
    </lineage>
</organism>
<dbReference type="Proteomes" id="UP000317650">
    <property type="component" value="Chromosome 3"/>
</dbReference>
<evidence type="ECO:0000259" key="2">
    <source>
        <dbReference type="SMART" id="SM00198"/>
    </source>
</evidence>
<name>A0A4S8JAG7_MUSBA</name>
<dbReference type="InterPro" id="IPR035940">
    <property type="entry name" value="CAP_sf"/>
</dbReference>
<accession>A0A4S8JAG7</accession>
<feature type="chain" id="PRO_5020738845" description="SCP domain-containing protein" evidence="1">
    <location>
        <begin position="24"/>
        <end position="167"/>
    </location>
</feature>
<dbReference type="CDD" id="cd05381">
    <property type="entry name" value="CAP_PR-1"/>
    <property type="match status" value="1"/>
</dbReference>
<dbReference type="STRING" id="52838.A0A4S8JAG7"/>
<comment type="caution">
    <text evidence="3">The sequence shown here is derived from an EMBL/GenBank/DDBJ whole genome shotgun (WGS) entry which is preliminary data.</text>
</comment>
<sequence length="167" mass="18934">MAIINSLPTFLLIVPLLLSHVDGRSLSAVSGDAAEFLVPHNELRKRIGVPPLQWSTQLADVALQYANQRKRDCALVHSTLSYGENIFWGQGKSWTIRDVVAAWAAEQLFYDYRTNTCSRNTDCYHYTQMVWKTTQRVGCARIFCDSGDTYGVCEYDPHGNIIGRRPY</sequence>
<keyword evidence="4" id="KW-1185">Reference proteome</keyword>
<reference evidence="3 4" key="1">
    <citation type="journal article" date="2019" name="Nat. Plants">
        <title>Genome sequencing of Musa balbisiana reveals subgenome evolution and function divergence in polyploid bananas.</title>
        <authorList>
            <person name="Yao X."/>
        </authorList>
    </citation>
    <scope>NUCLEOTIDE SEQUENCE [LARGE SCALE GENOMIC DNA]</scope>
    <source>
        <strain evidence="4">cv. DH-PKW</strain>
        <tissue evidence="3">Leaves</tissue>
    </source>
</reference>
<evidence type="ECO:0000256" key="1">
    <source>
        <dbReference type="SAM" id="SignalP"/>
    </source>
</evidence>
<dbReference type="Gene3D" id="3.40.33.10">
    <property type="entry name" value="CAP"/>
    <property type="match status" value="1"/>
</dbReference>
<gene>
    <name evidence="3" type="ORF">C4D60_Mb03t17210</name>
</gene>
<evidence type="ECO:0000313" key="3">
    <source>
        <dbReference type="EMBL" id="THU58703.1"/>
    </source>
</evidence>
<dbReference type="PRINTS" id="PR00837">
    <property type="entry name" value="V5TPXLIKE"/>
</dbReference>
<dbReference type="Pfam" id="PF00188">
    <property type="entry name" value="CAP"/>
    <property type="match status" value="1"/>
</dbReference>
<dbReference type="AlphaFoldDB" id="A0A4S8JAG7"/>